<keyword evidence="6" id="KW-0311">Gluconate utilization</keyword>
<name>A0A379TB38_SALER</name>
<dbReference type="InterPro" id="IPR037237">
    <property type="entry name" value="IlvD/EDD_N"/>
</dbReference>
<evidence type="ECO:0000256" key="7">
    <source>
        <dbReference type="ARBA" id="ARBA00023239"/>
    </source>
</evidence>
<evidence type="ECO:0000256" key="5">
    <source>
        <dbReference type="ARBA" id="ARBA00023014"/>
    </source>
</evidence>
<dbReference type="NCBIfam" id="TIGR01196">
    <property type="entry name" value="edd"/>
    <property type="match status" value="1"/>
</dbReference>
<dbReference type="InterPro" id="IPR004786">
    <property type="entry name" value="6-phosphgluc_deHydtase"/>
</dbReference>
<dbReference type="Pfam" id="PF00920">
    <property type="entry name" value="ILVD_EDD_N"/>
    <property type="match status" value="1"/>
</dbReference>
<evidence type="ECO:0000256" key="4">
    <source>
        <dbReference type="ARBA" id="ARBA00023004"/>
    </source>
</evidence>
<dbReference type="PROSITE" id="PS00886">
    <property type="entry name" value="ILVD_EDD_1"/>
    <property type="match status" value="1"/>
</dbReference>
<dbReference type="EMBL" id="UGXG01000002">
    <property type="protein sequence ID" value="SUG47356.1"/>
    <property type="molecule type" value="Genomic_DNA"/>
</dbReference>
<dbReference type="InterPro" id="IPR020558">
    <property type="entry name" value="DiOHA_6PGluconate_deHydtase_CS"/>
</dbReference>
<dbReference type="SUPFAM" id="SSF143975">
    <property type="entry name" value="IlvD/EDD N-terminal domain-like"/>
    <property type="match status" value="1"/>
</dbReference>
<keyword evidence="5" id="KW-0411">Iron-sulfur</keyword>
<protein>
    <recommendedName>
        <fullName evidence="9">Phosphogluconate dehydratase</fullName>
        <ecNumber evidence="9">4.2.1.12</ecNumber>
    </recommendedName>
</protein>
<evidence type="ECO:0000256" key="6">
    <source>
        <dbReference type="ARBA" id="ARBA00023064"/>
    </source>
</evidence>
<comment type="similarity">
    <text evidence="1">Belongs to the IlvD/Edd family.</text>
</comment>
<evidence type="ECO:0000256" key="1">
    <source>
        <dbReference type="ARBA" id="ARBA00006486"/>
    </source>
</evidence>
<reference evidence="11 12" key="1">
    <citation type="submission" date="2018-06" db="EMBL/GenBank/DDBJ databases">
        <authorList>
            <consortium name="Pathogen Informatics"/>
            <person name="Doyle S."/>
        </authorList>
    </citation>
    <scope>NUCLEOTIDE SEQUENCE [LARGE SCALE GENOMIC DNA]</scope>
    <source>
        <strain evidence="11 12">NCTC8297</strain>
    </source>
</reference>
<dbReference type="GO" id="GO:0004456">
    <property type="term" value="F:phosphogluconate dehydratase activity"/>
    <property type="evidence" value="ECO:0007669"/>
    <property type="project" value="UniProtKB-UniRule"/>
</dbReference>
<evidence type="ECO:0000256" key="9">
    <source>
        <dbReference type="NCBIfam" id="TIGR01196"/>
    </source>
</evidence>
<dbReference type="GO" id="GO:0051539">
    <property type="term" value="F:4 iron, 4 sulfur cluster binding"/>
    <property type="evidence" value="ECO:0007669"/>
    <property type="project" value="UniProtKB-KW"/>
</dbReference>
<gene>
    <name evidence="11" type="primary">edd_1</name>
    <name evidence="11" type="ORF">NCTC8297_02620</name>
</gene>
<keyword evidence="3" id="KW-0479">Metal-binding</keyword>
<evidence type="ECO:0000256" key="2">
    <source>
        <dbReference type="ARBA" id="ARBA00022485"/>
    </source>
</evidence>
<evidence type="ECO:0000313" key="12">
    <source>
        <dbReference type="Proteomes" id="UP000254741"/>
    </source>
</evidence>
<organism evidence="11 12">
    <name type="scientific">Salmonella enterica subsp. arizonae</name>
    <dbReference type="NCBI Taxonomy" id="59203"/>
    <lineage>
        <taxon>Bacteria</taxon>
        <taxon>Pseudomonadati</taxon>
        <taxon>Pseudomonadota</taxon>
        <taxon>Gammaproteobacteria</taxon>
        <taxon>Enterobacterales</taxon>
        <taxon>Enterobacteriaceae</taxon>
        <taxon>Salmonella</taxon>
    </lineage>
</organism>
<dbReference type="GO" id="GO:0019521">
    <property type="term" value="P:D-gluconate metabolic process"/>
    <property type="evidence" value="ECO:0007669"/>
    <property type="project" value="UniProtKB-KW"/>
</dbReference>
<keyword evidence="2" id="KW-0004">4Fe-4S</keyword>
<proteinExistence type="inferred from homology"/>
<dbReference type="AlphaFoldDB" id="A0A379TB38"/>
<evidence type="ECO:0000256" key="8">
    <source>
        <dbReference type="ARBA" id="ARBA00023277"/>
    </source>
</evidence>
<dbReference type="PANTHER" id="PTHR43661:SF1">
    <property type="entry name" value="PHOSPHOGLUCONATE DEHYDRATASE"/>
    <property type="match status" value="1"/>
</dbReference>
<sequence length="445" mass="47817">MNPNLLRVTQRIVERSQQTRKAYLARIEQAKTATVHRSQLACGNLAHGFAACQPEDKASLKSMLRNNIAIITSYNDMLSAHQPYEHYPEIIRQALHSVNAVGQVAGGVPAMCDGVTQGQDGMELSLLSREVIAMSAAVGLSHNMFDGALFLGVCDKIVPGLAMAALSFGHLPAIFVPSGPMASGLPNKEKVRIRQLYAEGKVDRMALLESEAASYHAPGTCTFYGTANTNQMVVEFYGDAVAGFFVCASGCAVARGSDCRCRTSGHTSYRQWQFVDAAPVKMIDEKVVVNGIVALLATGGSTNHTMHLVAMARAAGILINWDDFSDLSEVVPLMARLYPNGPADINHFQAAGGVPVLARELLNAGLLHEDVNTVAGFGLKRYTLEPWLNNGELDWREGAEKSLDSDVIASFDKPFSPHGGTKVLSGNLGRAVMKTSAVPVEKPDY</sequence>
<keyword evidence="8" id="KW-0119">Carbohydrate metabolism</keyword>
<feature type="domain" description="Dihydroxy-acid/6-phosphogluconate dehydratase N-terminal" evidence="10">
    <location>
        <begin position="66"/>
        <end position="380"/>
    </location>
</feature>
<evidence type="ECO:0000259" key="10">
    <source>
        <dbReference type="Pfam" id="PF00920"/>
    </source>
</evidence>
<keyword evidence="7 11" id="KW-0456">Lyase</keyword>
<dbReference type="GO" id="GO:0009255">
    <property type="term" value="P:Entner-Doudoroff pathway through 6-phosphogluconate"/>
    <property type="evidence" value="ECO:0007669"/>
    <property type="project" value="UniProtKB-UniRule"/>
</dbReference>
<dbReference type="EC" id="4.2.1.12" evidence="9"/>
<dbReference type="GO" id="GO:0005829">
    <property type="term" value="C:cytosol"/>
    <property type="evidence" value="ECO:0007669"/>
    <property type="project" value="TreeGrafter"/>
</dbReference>
<dbReference type="Proteomes" id="UP000254741">
    <property type="component" value="Unassembled WGS sequence"/>
</dbReference>
<keyword evidence="4" id="KW-0408">Iron</keyword>
<evidence type="ECO:0000313" key="11">
    <source>
        <dbReference type="EMBL" id="SUG47356.1"/>
    </source>
</evidence>
<accession>A0A379TB38</accession>
<evidence type="ECO:0000256" key="3">
    <source>
        <dbReference type="ARBA" id="ARBA00022723"/>
    </source>
</evidence>
<dbReference type="GO" id="GO:0046872">
    <property type="term" value="F:metal ion binding"/>
    <property type="evidence" value="ECO:0007669"/>
    <property type="project" value="UniProtKB-KW"/>
</dbReference>
<dbReference type="PANTHER" id="PTHR43661">
    <property type="entry name" value="D-XYLONATE DEHYDRATASE"/>
    <property type="match status" value="1"/>
</dbReference>
<dbReference type="InterPro" id="IPR000581">
    <property type="entry name" value="ILV_EDD_N"/>
</dbReference>